<dbReference type="Proteomes" id="UP000757540">
    <property type="component" value="Unassembled WGS sequence"/>
</dbReference>
<proteinExistence type="predicted"/>
<evidence type="ECO:0000313" key="2">
    <source>
        <dbReference type="EMBL" id="NOV97749.1"/>
    </source>
</evidence>
<reference evidence="2 3" key="1">
    <citation type="submission" date="2020-05" db="EMBL/GenBank/DDBJ databases">
        <title>Genomic Encyclopedia of Type Strains, Phase III (KMG-III): the genomes of soil and plant-associated and newly described type strains.</title>
        <authorList>
            <person name="Whitman W."/>
        </authorList>
    </citation>
    <scope>NUCLEOTIDE SEQUENCE [LARGE SCALE GENOMIC DNA]</scope>
    <source>
        <strain evidence="2 3">KCTC 19046</strain>
    </source>
</reference>
<dbReference type="RefSeq" id="WP_171783926.1">
    <property type="nucleotide sequence ID" value="NZ_BAAAML010000009.1"/>
</dbReference>
<name>A0ABX2A526_9MICO</name>
<dbReference type="InterPro" id="IPR045598">
    <property type="entry name" value="DUF6457"/>
</dbReference>
<gene>
    <name evidence="2" type="ORF">HDG69_002324</name>
</gene>
<dbReference type="EMBL" id="JABEZU010000002">
    <property type="protein sequence ID" value="NOV97749.1"/>
    <property type="molecule type" value="Genomic_DNA"/>
</dbReference>
<comment type="caution">
    <text evidence="2">The sequence shown here is derived from an EMBL/GenBank/DDBJ whole genome shotgun (WGS) entry which is preliminary data.</text>
</comment>
<keyword evidence="3" id="KW-1185">Reference proteome</keyword>
<evidence type="ECO:0000259" key="1">
    <source>
        <dbReference type="Pfam" id="PF20058"/>
    </source>
</evidence>
<protein>
    <recommendedName>
        <fullName evidence="1">DUF6457 domain-containing protein</fullName>
    </recommendedName>
</protein>
<organism evidence="2 3">
    <name type="scientific">Isoptericola halotolerans</name>
    <dbReference type="NCBI Taxonomy" id="300560"/>
    <lineage>
        <taxon>Bacteria</taxon>
        <taxon>Bacillati</taxon>
        <taxon>Actinomycetota</taxon>
        <taxon>Actinomycetes</taxon>
        <taxon>Micrococcales</taxon>
        <taxon>Promicromonosporaceae</taxon>
        <taxon>Isoptericola</taxon>
    </lineage>
</organism>
<evidence type="ECO:0000313" key="3">
    <source>
        <dbReference type="Proteomes" id="UP000757540"/>
    </source>
</evidence>
<sequence length="98" mass="10286">MTQETPTVLARWVEAVEAELELPAGSVDVTEVLDLARDAAHHVARPAAPVTTYLVGYARGLAAGAGPRLPDDQPDDQLAAQASRLALGWEPASTRGDT</sequence>
<accession>A0ABX2A526</accession>
<dbReference type="Pfam" id="PF20058">
    <property type="entry name" value="DUF6457"/>
    <property type="match status" value="1"/>
</dbReference>
<feature type="domain" description="DUF6457" evidence="1">
    <location>
        <begin position="5"/>
        <end position="92"/>
    </location>
</feature>